<proteinExistence type="predicted"/>
<gene>
    <name evidence="2" type="ORF">AB4X21_00215</name>
</gene>
<accession>A0AB39LDD4</accession>
<organism evidence="2">
    <name type="scientific">Streptococcus sp. CP1998</name>
    <dbReference type="NCBI Taxonomy" id="3238303"/>
    <lineage>
        <taxon>Bacteria</taxon>
        <taxon>Bacillati</taxon>
        <taxon>Bacillota</taxon>
        <taxon>Bacilli</taxon>
        <taxon>Lactobacillales</taxon>
        <taxon>Streptococcaceae</taxon>
        <taxon>Streptococcus</taxon>
    </lineage>
</organism>
<evidence type="ECO:0000256" key="1">
    <source>
        <dbReference type="SAM" id="MobiDB-lite"/>
    </source>
</evidence>
<dbReference type="RefSeq" id="WP_369087951.1">
    <property type="nucleotide sequence ID" value="NZ_CP163380.1"/>
</dbReference>
<dbReference type="EMBL" id="CP163380">
    <property type="protein sequence ID" value="XDP49886.1"/>
    <property type="molecule type" value="Genomic_DNA"/>
</dbReference>
<dbReference type="AlphaFoldDB" id="A0AB39LDD4"/>
<protein>
    <submittedName>
        <fullName evidence="2">Uncharacterized protein</fullName>
    </submittedName>
</protein>
<sequence length="46" mass="5524">MEIRNWWQNLKKEKKREKLVQAAKKLEAKADPRLPKKRLPKNGVVK</sequence>
<name>A0AB39LDD4_9STRE</name>
<evidence type="ECO:0000313" key="2">
    <source>
        <dbReference type="EMBL" id="XDP49886.1"/>
    </source>
</evidence>
<reference evidence="2" key="1">
    <citation type="submission" date="2024-07" db="EMBL/GenBank/DDBJ databases">
        <authorList>
            <person name="Li G."/>
        </authorList>
    </citation>
    <scope>NUCLEOTIDE SEQUENCE</scope>
    <source>
        <strain evidence="2">CP1998</strain>
    </source>
</reference>
<feature type="region of interest" description="Disordered" evidence="1">
    <location>
        <begin position="26"/>
        <end position="46"/>
    </location>
</feature>